<dbReference type="Proteomes" id="UP000269721">
    <property type="component" value="Unassembled WGS sequence"/>
</dbReference>
<sequence>MSMLQALVHASLSRYELTENFDLDLIPDLVFNVLLGAAQTEGLEDLVEPLEQVLVEGALVFGVRLDHSMNSSCGSKRVGRLKCRGAHSSCIDFWIGMPARSWLRQMNGMRTWKGASLAGTAEDGPAVEGFCAAGARTLVEGARGRELFRERFLRSTAGFGFEQGVVGGKVDFGLDWGGRGRLRGVIK</sequence>
<keyword evidence="2" id="KW-1185">Reference proteome</keyword>
<name>A0A4P9WK93_9FUNG</name>
<reference evidence="2" key="1">
    <citation type="journal article" date="2018" name="Nat. Microbiol.">
        <title>Leveraging single-cell genomics to expand the fungal tree of life.</title>
        <authorList>
            <person name="Ahrendt S.R."/>
            <person name="Quandt C.A."/>
            <person name="Ciobanu D."/>
            <person name="Clum A."/>
            <person name="Salamov A."/>
            <person name="Andreopoulos B."/>
            <person name="Cheng J.F."/>
            <person name="Woyke T."/>
            <person name="Pelin A."/>
            <person name="Henrissat B."/>
            <person name="Reynolds N.K."/>
            <person name="Benny G.L."/>
            <person name="Smith M.E."/>
            <person name="James T.Y."/>
            <person name="Grigoriev I.V."/>
        </authorList>
    </citation>
    <scope>NUCLEOTIDE SEQUENCE [LARGE SCALE GENOMIC DNA]</scope>
</reference>
<protein>
    <submittedName>
        <fullName evidence="1">Uncharacterized protein</fullName>
    </submittedName>
</protein>
<evidence type="ECO:0000313" key="1">
    <source>
        <dbReference type="EMBL" id="RKO93399.1"/>
    </source>
</evidence>
<accession>A0A4P9WK93</accession>
<proteinExistence type="predicted"/>
<evidence type="ECO:0000313" key="2">
    <source>
        <dbReference type="Proteomes" id="UP000269721"/>
    </source>
</evidence>
<gene>
    <name evidence="1" type="ORF">BDK51DRAFT_29946</name>
</gene>
<organism evidence="1 2">
    <name type="scientific">Blyttiomyces helicus</name>
    <dbReference type="NCBI Taxonomy" id="388810"/>
    <lineage>
        <taxon>Eukaryota</taxon>
        <taxon>Fungi</taxon>
        <taxon>Fungi incertae sedis</taxon>
        <taxon>Chytridiomycota</taxon>
        <taxon>Chytridiomycota incertae sedis</taxon>
        <taxon>Chytridiomycetes</taxon>
        <taxon>Chytridiomycetes incertae sedis</taxon>
        <taxon>Blyttiomyces</taxon>
    </lineage>
</organism>
<dbReference type="EMBL" id="KZ994258">
    <property type="protein sequence ID" value="RKO93399.1"/>
    <property type="molecule type" value="Genomic_DNA"/>
</dbReference>
<dbReference type="AlphaFoldDB" id="A0A4P9WK93"/>